<evidence type="ECO:0000313" key="7">
    <source>
        <dbReference type="EMBL" id="CDX55133.1"/>
    </source>
</evidence>
<evidence type="ECO:0000313" key="6">
    <source>
        <dbReference type="EMBL" id="CDX28111.1"/>
    </source>
</evidence>
<dbReference type="InterPro" id="IPR011057">
    <property type="entry name" value="Mss4-like_sf"/>
</dbReference>
<dbReference type="Proteomes" id="UP000046122">
    <property type="component" value="Unassembled WGS sequence"/>
</dbReference>
<name>A0A090EI71_MESPL</name>
<sequence>MIRIEQGRCFCGKVSAEFTGEPFWICFDHDDDCRRAIGSPLTIWIGYRPDEVRWTGASPKTFSKTRGVVRSFCEKCGTSIGYADQGLPDEFYVSAGFMDAPERFAPQAQAYWEMRLPFIVMDDGLPRVNGYTRRRDPSLGNPRDRS</sequence>
<dbReference type="EMBL" id="CCNE01000012">
    <property type="protein sequence ID" value="CDX55133.1"/>
    <property type="molecule type" value="Genomic_DNA"/>
</dbReference>
<evidence type="ECO:0000256" key="4">
    <source>
        <dbReference type="ARBA" id="ARBA00023239"/>
    </source>
</evidence>
<dbReference type="SUPFAM" id="SSF51316">
    <property type="entry name" value="Mss4-like"/>
    <property type="match status" value="1"/>
</dbReference>
<evidence type="ECO:0000259" key="5">
    <source>
        <dbReference type="PROSITE" id="PS51891"/>
    </source>
</evidence>
<dbReference type="GO" id="GO:0016846">
    <property type="term" value="F:carbon-sulfur lyase activity"/>
    <property type="evidence" value="ECO:0007669"/>
    <property type="project" value="InterPro"/>
</dbReference>
<protein>
    <submittedName>
        <fullName evidence="6">Glutathione-dependent formaldehyde-activating GFA</fullName>
    </submittedName>
</protein>
<gene>
    <name evidence="6" type="ORF">MPL3356_80039</name>
    <name evidence="7" type="ORF">MPL3365_20362</name>
</gene>
<dbReference type="InterPro" id="IPR006913">
    <property type="entry name" value="CENP-V/GFA"/>
</dbReference>
<keyword evidence="4" id="KW-0456">Lyase</keyword>
<dbReference type="GO" id="GO:0046872">
    <property type="term" value="F:metal ion binding"/>
    <property type="evidence" value="ECO:0007669"/>
    <property type="project" value="UniProtKB-KW"/>
</dbReference>
<dbReference type="PANTHER" id="PTHR33337">
    <property type="entry name" value="GFA DOMAIN-CONTAINING PROTEIN"/>
    <property type="match status" value="1"/>
</dbReference>
<evidence type="ECO:0000256" key="1">
    <source>
        <dbReference type="ARBA" id="ARBA00005495"/>
    </source>
</evidence>
<reference evidence="8" key="2">
    <citation type="submission" date="2014-08" db="EMBL/GenBank/DDBJ databases">
        <authorList>
            <person name="Moulin L."/>
        </authorList>
    </citation>
    <scope>NUCLEOTIDE SEQUENCE [LARGE SCALE GENOMIC DNA]</scope>
</reference>
<keyword evidence="3" id="KW-0862">Zinc</keyword>
<evidence type="ECO:0000256" key="3">
    <source>
        <dbReference type="ARBA" id="ARBA00022833"/>
    </source>
</evidence>
<proteinExistence type="inferred from homology"/>
<comment type="similarity">
    <text evidence="1">Belongs to the Gfa family.</text>
</comment>
<feature type="domain" description="CENP-V/GFA" evidence="5">
    <location>
        <begin position="5"/>
        <end position="113"/>
    </location>
</feature>
<dbReference type="AlphaFoldDB" id="A0A090EI71"/>
<dbReference type="EMBL" id="CCMZ01000075">
    <property type="protein sequence ID" value="CDX28111.1"/>
    <property type="molecule type" value="Genomic_DNA"/>
</dbReference>
<dbReference type="Gene3D" id="3.90.1590.10">
    <property type="entry name" value="glutathione-dependent formaldehyde- activating enzyme (gfa)"/>
    <property type="match status" value="1"/>
</dbReference>
<organism evidence="6 8">
    <name type="scientific">Mesorhizobium plurifarium</name>
    <dbReference type="NCBI Taxonomy" id="69974"/>
    <lineage>
        <taxon>Bacteria</taxon>
        <taxon>Pseudomonadati</taxon>
        <taxon>Pseudomonadota</taxon>
        <taxon>Alphaproteobacteria</taxon>
        <taxon>Hyphomicrobiales</taxon>
        <taxon>Phyllobacteriaceae</taxon>
        <taxon>Mesorhizobium</taxon>
    </lineage>
</organism>
<dbReference type="STRING" id="69974.MPLDJ20_60605"/>
<evidence type="ECO:0000313" key="9">
    <source>
        <dbReference type="Proteomes" id="UP000046122"/>
    </source>
</evidence>
<dbReference type="PROSITE" id="PS51891">
    <property type="entry name" value="CENP_V_GFA"/>
    <property type="match status" value="1"/>
</dbReference>
<evidence type="ECO:0000313" key="8">
    <source>
        <dbReference type="Proteomes" id="UP000045285"/>
    </source>
</evidence>
<keyword evidence="8" id="KW-1185">Reference proteome</keyword>
<dbReference type="PANTHER" id="PTHR33337:SF40">
    <property type="entry name" value="CENP-V_GFA DOMAIN-CONTAINING PROTEIN-RELATED"/>
    <property type="match status" value="1"/>
</dbReference>
<evidence type="ECO:0000256" key="2">
    <source>
        <dbReference type="ARBA" id="ARBA00022723"/>
    </source>
</evidence>
<accession>A0A090EI71</accession>
<keyword evidence="2" id="KW-0479">Metal-binding</keyword>
<dbReference type="Proteomes" id="UP000045285">
    <property type="component" value="Unassembled WGS sequence"/>
</dbReference>
<dbReference type="Pfam" id="PF04828">
    <property type="entry name" value="GFA"/>
    <property type="match status" value="1"/>
</dbReference>
<reference evidence="6 9" key="1">
    <citation type="submission" date="2014-08" db="EMBL/GenBank/DDBJ databases">
        <authorList>
            <person name="Moulin Lionel"/>
        </authorList>
    </citation>
    <scope>NUCLEOTIDE SEQUENCE [LARGE SCALE GENOMIC DNA]</scope>
</reference>